<comment type="caution">
    <text evidence="1">The sequence shown here is derived from an EMBL/GenBank/DDBJ whole genome shotgun (WGS) entry which is preliminary data.</text>
</comment>
<proteinExistence type="predicted"/>
<protein>
    <submittedName>
        <fullName evidence="1">NBS-LRR type resistance protein</fullName>
    </submittedName>
</protein>
<dbReference type="EMBL" id="SSTD01010954">
    <property type="protein sequence ID" value="TYK10988.1"/>
    <property type="molecule type" value="Genomic_DNA"/>
</dbReference>
<reference evidence="3 4" key="1">
    <citation type="submission" date="2019-08" db="EMBL/GenBank/DDBJ databases">
        <title>Draft genome sequences of two oriental melons (Cucumis melo L. var makuwa).</title>
        <authorList>
            <person name="Kwon S.-Y."/>
        </authorList>
    </citation>
    <scope>NUCLEOTIDE SEQUENCE [LARGE SCALE GENOMIC DNA]</scope>
    <source>
        <strain evidence="4">cv. Chang Bougi</strain>
        <strain evidence="3">cv. SW 3</strain>
        <tissue evidence="1">Leaf</tissue>
    </source>
</reference>
<evidence type="ECO:0000313" key="1">
    <source>
        <dbReference type="EMBL" id="KAA0058954.1"/>
    </source>
</evidence>
<evidence type="ECO:0000313" key="4">
    <source>
        <dbReference type="Proteomes" id="UP000321947"/>
    </source>
</evidence>
<dbReference type="EMBL" id="SSTE01006658">
    <property type="protein sequence ID" value="KAA0058954.1"/>
    <property type="molecule type" value="Genomic_DNA"/>
</dbReference>
<organism evidence="1 3">
    <name type="scientific">Cucumis melo var. makuwa</name>
    <name type="common">Oriental melon</name>
    <dbReference type="NCBI Taxonomy" id="1194695"/>
    <lineage>
        <taxon>Eukaryota</taxon>
        <taxon>Viridiplantae</taxon>
        <taxon>Streptophyta</taxon>
        <taxon>Embryophyta</taxon>
        <taxon>Tracheophyta</taxon>
        <taxon>Spermatophyta</taxon>
        <taxon>Magnoliopsida</taxon>
        <taxon>eudicotyledons</taxon>
        <taxon>Gunneridae</taxon>
        <taxon>Pentapetalae</taxon>
        <taxon>rosids</taxon>
        <taxon>fabids</taxon>
        <taxon>Cucurbitales</taxon>
        <taxon>Cucurbitaceae</taxon>
        <taxon>Benincaseae</taxon>
        <taxon>Cucumis</taxon>
    </lineage>
</organism>
<evidence type="ECO:0000313" key="2">
    <source>
        <dbReference type="EMBL" id="TYK10988.1"/>
    </source>
</evidence>
<dbReference type="Proteomes" id="UP000321393">
    <property type="component" value="Unassembled WGS sequence"/>
</dbReference>
<evidence type="ECO:0000313" key="3">
    <source>
        <dbReference type="Proteomes" id="UP000321393"/>
    </source>
</evidence>
<gene>
    <name evidence="2" type="ORF">E5676_scaffold874G00220</name>
    <name evidence="1" type="ORF">E6C27_scaffold98G001380</name>
</gene>
<dbReference type="AlphaFoldDB" id="A0A5A7UV10"/>
<accession>A0A5A7UV10</accession>
<dbReference type="OrthoDB" id="1921870at2759"/>
<sequence>MNKAAQQKQPYNHSSGSKSFLQQQHELATTRIKCWNFSPSLFLRILSHSLGTRYVRLFWIDDRATQKVLVCNPSPSPAKR</sequence>
<name>A0A5A7UV10_CUCMM</name>
<dbReference type="Proteomes" id="UP000321947">
    <property type="component" value="Unassembled WGS sequence"/>
</dbReference>